<reference evidence="6 7" key="1">
    <citation type="submission" date="2023-05" db="EMBL/GenBank/DDBJ databases">
        <title>B98-5 Cell Line De Novo Hybrid Assembly: An Optical Mapping Approach.</title>
        <authorList>
            <person name="Kananen K."/>
            <person name="Auerbach J.A."/>
            <person name="Kautto E."/>
            <person name="Blachly J.S."/>
        </authorList>
    </citation>
    <scope>NUCLEOTIDE SEQUENCE [LARGE SCALE GENOMIC DNA]</scope>
    <source>
        <strain evidence="6">B95-8</strain>
        <tissue evidence="6">Cell line</tissue>
    </source>
</reference>
<comment type="caution">
    <text evidence="6">The sequence shown here is derived from an EMBL/GenBank/DDBJ whole genome shotgun (WGS) entry which is preliminary data.</text>
</comment>
<organism evidence="6 7">
    <name type="scientific">Saguinus oedipus</name>
    <name type="common">Cotton-top tamarin</name>
    <name type="synonym">Oedipomidas oedipus</name>
    <dbReference type="NCBI Taxonomy" id="9490"/>
    <lineage>
        <taxon>Eukaryota</taxon>
        <taxon>Metazoa</taxon>
        <taxon>Chordata</taxon>
        <taxon>Craniata</taxon>
        <taxon>Vertebrata</taxon>
        <taxon>Euteleostomi</taxon>
        <taxon>Mammalia</taxon>
        <taxon>Eutheria</taxon>
        <taxon>Euarchontoglires</taxon>
        <taxon>Primates</taxon>
        <taxon>Haplorrhini</taxon>
        <taxon>Platyrrhini</taxon>
        <taxon>Cebidae</taxon>
        <taxon>Callitrichinae</taxon>
        <taxon>Saguinus</taxon>
    </lineage>
</organism>
<feature type="region of interest" description="Disordered" evidence="4">
    <location>
        <begin position="1"/>
        <end position="89"/>
    </location>
</feature>
<gene>
    <name evidence="6" type="ORF">P7K49_027744</name>
</gene>
<comment type="similarity">
    <text evidence="1">Belongs to the NmrA-type oxidoreductase family.</text>
</comment>
<evidence type="ECO:0000256" key="3">
    <source>
        <dbReference type="ARBA" id="ARBA00040296"/>
    </source>
</evidence>
<feature type="compositionally biased region" description="Low complexity" evidence="4">
    <location>
        <begin position="78"/>
        <end position="89"/>
    </location>
</feature>
<dbReference type="Gene3D" id="3.40.50.720">
    <property type="entry name" value="NAD(P)-binding Rossmann-like Domain"/>
    <property type="match status" value="1"/>
</dbReference>
<sequence>AEGCGPAEPSSKGPDPGRARGTPGAARGAKRKEGPGGRRLLTCHRSLRQPPVSVPVSDSLRRSCRRSPAGGLPQAQLSAQPSGRAPSGAAAVGAAQRAGSLRRCSCRRSPAGGLPQALQLSAQPSGWARNQHDVSTQRGVGPAEDTPFLEDTLLREREARPPGPWRLQTQALLGAGKLLADLAKCLGLHRVVYSGLENIKQLTAGGLPAAHFDRKGGGGVQEYFQDVGVPTTSVRLPCCFENVPSHFLPQKAPDRKSYLLSLPAGDVPVGGMSASDLGPVVLSLLKIPEEYVARASG</sequence>
<proteinExistence type="inferred from homology"/>
<dbReference type="Proteomes" id="UP001266305">
    <property type="component" value="Unassembled WGS sequence"/>
</dbReference>
<feature type="non-terminal residue" evidence="6">
    <location>
        <position position="1"/>
    </location>
</feature>
<dbReference type="InterPro" id="IPR008030">
    <property type="entry name" value="NmrA-like"/>
</dbReference>
<accession>A0ABQ9UAI8</accession>
<dbReference type="PANTHER" id="PTHR42748">
    <property type="entry name" value="NITROGEN METABOLITE REPRESSION PROTEIN NMRA FAMILY MEMBER"/>
    <property type="match status" value="1"/>
</dbReference>
<dbReference type="SUPFAM" id="SSF51735">
    <property type="entry name" value="NAD(P)-binding Rossmann-fold domains"/>
    <property type="match status" value="1"/>
</dbReference>
<dbReference type="PANTHER" id="PTHR42748:SF16">
    <property type="entry name" value="NMRA-LIKE FAMILY DOMAIN-CONTAINING PROTEIN 1"/>
    <property type="match status" value="1"/>
</dbReference>
<keyword evidence="2" id="KW-0521">NADP</keyword>
<evidence type="ECO:0000313" key="7">
    <source>
        <dbReference type="Proteomes" id="UP001266305"/>
    </source>
</evidence>
<evidence type="ECO:0000256" key="2">
    <source>
        <dbReference type="ARBA" id="ARBA00022857"/>
    </source>
</evidence>
<dbReference type="EMBL" id="JASSZA010000014">
    <property type="protein sequence ID" value="KAK2094006.1"/>
    <property type="molecule type" value="Genomic_DNA"/>
</dbReference>
<feature type="region of interest" description="Disordered" evidence="4">
    <location>
        <begin position="122"/>
        <end position="146"/>
    </location>
</feature>
<protein>
    <recommendedName>
        <fullName evidence="3">NmrA-like family domain-containing protein 1</fullName>
    </recommendedName>
</protein>
<dbReference type="InterPro" id="IPR051164">
    <property type="entry name" value="NmrA-like_oxidored"/>
</dbReference>
<evidence type="ECO:0000259" key="5">
    <source>
        <dbReference type="Pfam" id="PF05368"/>
    </source>
</evidence>
<feature type="domain" description="NmrA-like" evidence="5">
    <location>
        <begin position="170"/>
        <end position="291"/>
    </location>
</feature>
<keyword evidence="7" id="KW-1185">Reference proteome</keyword>
<evidence type="ECO:0000313" key="6">
    <source>
        <dbReference type="EMBL" id="KAK2094006.1"/>
    </source>
</evidence>
<dbReference type="InterPro" id="IPR036291">
    <property type="entry name" value="NAD(P)-bd_dom_sf"/>
</dbReference>
<dbReference type="Pfam" id="PF05368">
    <property type="entry name" value="NmrA"/>
    <property type="match status" value="1"/>
</dbReference>
<name>A0ABQ9UAI8_SAGOE</name>
<evidence type="ECO:0000256" key="4">
    <source>
        <dbReference type="SAM" id="MobiDB-lite"/>
    </source>
</evidence>
<evidence type="ECO:0000256" key="1">
    <source>
        <dbReference type="ARBA" id="ARBA00006328"/>
    </source>
</evidence>